<dbReference type="InterPro" id="IPR011990">
    <property type="entry name" value="TPR-like_helical_dom_sf"/>
</dbReference>
<feature type="chain" id="PRO_5020721075" evidence="3">
    <location>
        <begin position="25"/>
        <end position="318"/>
    </location>
</feature>
<evidence type="ECO:0000256" key="3">
    <source>
        <dbReference type="SAM" id="SignalP"/>
    </source>
</evidence>
<dbReference type="SUPFAM" id="SSF48452">
    <property type="entry name" value="TPR-like"/>
    <property type="match status" value="1"/>
</dbReference>
<organism evidence="4 5">
    <name type="scientific">Polyangium fumosum</name>
    <dbReference type="NCBI Taxonomy" id="889272"/>
    <lineage>
        <taxon>Bacteria</taxon>
        <taxon>Pseudomonadati</taxon>
        <taxon>Myxococcota</taxon>
        <taxon>Polyangia</taxon>
        <taxon>Polyangiales</taxon>
        <taxon>Polyangiaceae</taxon>
        <taxon>Polyangium</taxon>
    </lineage>
</organism>
<feature type="region of interest" description="Disordered" evidence="1">
    <location>
        <begin position="192"/>
        <end position="215"/>
    </location>
</feature>
<keyword evidence="5" id="KW-1185">Reference proteome</keyword>
<accession>A0A4U1IV64</accession>
<dbReference type="AlphaFoldDB" id="A0A4U1IV64"/>
<name>A0A4U1IV64_9BACT</name>
<evidence type="ECO:0000256" key="1">
    <source>
        <dbReference type="SAM" id="MobiDB-lite"/>
    </source>
</evidence>
<keyword evidence="2" id="KW-0472">Membrane</keyword>
<dbReference type="Proteomes" id="UP000309215">
    <property type="component" value="Unassembled WGS sequence"/>
</dbReference>
<keyword evidence="2" id="KW-1133">Transmembrane helix</keyword>
<reference evidence="4 5" key="1">
    <citation type="submission" date="2019-04" db="EMBL/GenBank/DDBJ databases">
        <authorList>
            <person name="Li Y."/>
            <person name="Wang J."/>
        </authorList>
    </citation>
    <scope>NUCLEOTIDE SEQUENCE [LARGE SCALE GENOMIC DNA]</scope>
    <source>
        <strain evidence="4 5">DSM 14668</strain>
    </source>
</reference>
<evidence type="ECO:0000313" key="5">
    <source>
        <dbReference type="Proteomes" id="UP000309215"/>
    </source>
</evidence>
<proteinExistence type="predicted"/>
<evidence type="ECO:0000256" key="2">
    <source>
        <dbReference type="SAM" id="Phobius"/>
    </source>
</evidence>
<evidence type="ECO:0000313" key="4">
    <source>
        <dbReference type="EMBL" id="TKC98239.1"/>
    </source>
</evidence>
<keyword evidence="3" id="KW-0732">Signal</keyword>
<dbReference type="Gene3D" id="1.25.40.10">
    <property type="entry name" value="Tetratricopeptide repeat domain"/>
    <property type="match status" value="1"/>
</dbReference>
<dbReference type="RefSeq" id="WP_136934758.1">
    <property type="nucleotide sequence ID" value="NZ_SSMQ01000071.1"/>
</dbReference>
<feature type="transmembrane region" description="Helical" evidence="2">
    <location>
        <begin position="220"/>
        <end position="244"/>
    </location>
</feature>
<dbReference type="EMBL" id="SSMQ01000071">
    <property type="protein sequence ID" value="TKC98239.1"/>
    <property type="molecule type" value="Genomic_DNA"/>
</dbReference>
<sequence>MIPRRIVSSLVLVAMLWSHGLAHAQSPADVALARELFRDGAKLAQEGRWAEARERYMRSLALRRAPLTLYSLGVANREIGRLVDALESFRAFLVEADLQNAANKPYEQPAREAIAALELRVGRLDIHIAPAAPPALSMRVDGAEVPQAALGLPRIVDPGEHTIVVRAQGYREATTRAKVGEGEQKAITVTLVPLGPKGPGPGPLKPPGGGTPPLPPEQPIVPIFLLAGGAVALASGLTVGLIGVQKASDAPVQDGPEAAQARRFALAGDIVGSAGVLAAGAGLAMLLLGKPPDPPTDPSEVSVRPFVSPTGIGLVGRF</sequence>
<feature type="transmembrane region" description="Helical" evidence="2">
    <location>
        <begin position="264"/>
        <end position="288"/>
    </location>
</feature>
<dbReference type="OrthoDB" id="5512872at2"/>
<protein>
    <submittedName>
        <fullName evidence="4">Tetratricopeptide repeat protein</fullName>
    </submittedName>
</protein>
<comment type="caution">
    <text evidence="4">The sequence shown here is derived from an EMBL/GenBank/DDBJ whole genome shotgun (WGS) entry which is preliminary data.</text>
</comment>
<feature type="compositionally biased region" description="Pro residues" evidence="1">
    <location>
        <begin position="196"/>
        <end position="215"/>
    </location>
</feature>
<keyword evidence="2" id="KW-0812">Transmembrane</keyword>
<gene>
    <name evidence="4" type="ORF">E8A74_41955</name>
</gene>
<feature type="signal peptide" evidence="3">
    <location>
        <begin position="1"/>
        <end position="24"/>
    </location>
</feature>